<evidence type="ECO:0000313" key="2">
    <source>
        <dbReference type="EnsemblMetazoa" id="ACUA003991-PA"/>
    </source>
</evidence>
<reference evidence="3" key="1">
    <citation type="submission" date="2013-09" db="EMBL/GenBank/DDBJ databases">
        <title>The Genome Sequence of Anopheles culicifacies species A.</title>
        <authorList>
            <consortium name="The Broad Institute Genomics Platform"/>
            <person name="Neafsey D.E."/>
            <person name="Besansky N."/>
            <person name="Howell P."/>
            <person name="Walton C."/>
            <person name="Young S.K."/>
            <person name="Zeng Q."/>
            <person name="Gargeya S."/>
            <person name="Fitzgerald M."/>
            <person name="Haas B."/>
            <person name="Abouelleil A."/>
            <person name="Allen A.W."/>
            <person name="Alvarado L."/>
            <person name="Arachchi H.M."/>
            <person name="Berlin A.M."/>
            <person name="Chapman S.B."/>
            <person name="Gainer-Dewar J."/>
            <person name="Goldberg J."/>
            <person name="Griggs A."/>
            <person name="Gujja S."/>
            <person name="Hansen M."/>
            <person name="Howarth C."/>
            <person name="Imamovic A."/>
            <person name="Ireland A."/>
            <person name="Larimer J."/>
            <person name="McCowan C."/>
            <person name="Murphy C."/>
            <person name="Pearson M."/>
            <person name="Poon T.W."/>
            <person name="Priest M."/>
            <person name="Roberts A."/>
            <person name="Saif S."/>
            <person name="Shea T."/>
            <person name="Sisk P."/>
            <person name="Sykes S."/>
            <person name="Wortman J."/>
            <person name="Nusbaum C."/>
            <person name="Birren B."/>
        </authorList>
    </citation>
    <scope>NUCLEOTIDE SEQUENCE [LARGE SCALE GENOMIC DNA]</scope>
    <source>
        <strain evidence="3">A-37</strain>
    </source>
</reference>
<dbReference type="VEuPathDB" id="VectorBase:ACUA003991"/>
<keyword evidence="3" id="KW-1185">Reference proteome</keyword>
<reference evidence="2" key="2">
    <citation type="submission" date="2020-05" db="UniProtKB">
        <authorList>
            <consortium name="EnsemblMetazoa"/>
        </authorList>
    </citation>
    <scope>IDENTIFICATION</scope>
    <source>
        <strain evidence="2">A-37</strain>
    </source>
</reference>
<organism evidence="2 3">
    <name type="scientific">Anopheles culicifacies</name>
    <dbReference type="NCBI Taxonomy" id="139723"/>
    <lineage>
        <taxon>Eukaryota</taxon>
        <taxon>Metazoa</taxon>
        <taxon>Ecdysozoa</taxon>
        <taxon>Arthropoda</taxon>
        <taxon>Hexapoda</taxon>
        <taxon>Insecta</taxon>
        <taxon>Pterygota</taxon>
        <taxon>Neoptera</taxon>
        <taxon>Endopterygota</taxon>
        <taxon>Diptera</taxon>
        <taxon>Nematocera</taxon>
        <taxon>Culicoidea</taxon>
        <taxon>Culicidae</taxon>
        <taxon>Anophelinae</taxon>
        <taxon>Anopheles</taxon>
        <taxon>culicifacies species complex</taxon>
    </lineage>
</organism>
<feature type="compositionally biased region" description="Basic residues" evidence="1">
    <location>
        <begin position="54"/>
        <end position="64"/>
    </location>
</feature>
<evidence type="ECO:0000256" key="1">
    <source>
        <dbReference type="SAM" id="MobiDB-lite"/>
    </source>
</evidence>
<feature type="region of interest" description="Disordered" evidence="1">
    <location>
        <begin position="54"/>
        <end position="87"/>
    </location>
</feature>
<dbReference type="EMBL" id="AXCM01000149">
    <property type="status" value="NOT_ANNOTATED_CDS"/>
    <property type="molecule type" value="Genomic_DNA"/>
</dbReference>
<sequence length="117" mass="13215">MSDPLWDCGSFIEVAAFDVVELEVKQEFKSLAMLLNDSVAKEIAAPIFERAGPRFKSHSGRSRGRRTDYPFAGSFKSQKPEMAGPRPLEVVEPHKKKKVILNHHQSIDKQYGRTSTK</sequence>
<dbReference type="Proteomes" id="UP000075883">
    <property type="component" value="Unassembled WGS sequence"/>
</dbReference>
<dbReference type="AlphaFoldDB" id="A0A182LX09"/>
<protein>
    <submittedName>
        <fullName evidence="2">Uncharacterized protein</fullName>
    </submittedName>
</protein>
<proteinExistence type="predicted"/>
<dbReference type="EnsemblMetazoa" id="ACUA003991-RA">
    <property type="protein sequence ID" value="ACUA003991-PA"/>
    <property type="gene ID" value="ACUA003991"/>
</dbReference>
<name>A0A182LX09_9DIPT</name>
<evidence type="ECO:0000313" key="3">
    <source>
        <dbReference type="Proteomes" id="UP000075883"/>
    </source>
</evidence>
<accession>A0A182LX09</accession>